<keyword evidence="1" id="KW-0732">Signal</keyword>
<dbReference type="WormBase" id="C44B12.3">
    <property type="protein sequence ID" value="CE49063"/>
    <property type="gene ID" value="WBGene00016637"/>
</dbReference>
<dbReference type="Proteomes" id="UP000001940">
    <property type="component" value="Chromosome IV"/>
</dbReference>
<reference evidence="2 3" key="1">
    <citation type="journal article" date="1998" name="Science">
        <title>Genome sequence of the nematode C. elegans: a platform for investigating biology.</title>
        <authorList>
            <consortium name="The C. elegans sequencing consortium"/>
            <person name="Sulson J.E."/>
            <person name="Waterston R."/>
        </authorList>
    </citation>
    <scope>NUCLEOTIDE SEQUENCE [LARGE SCALE GENOMIC DNA]</scope>
    <source>
        <strain evidence="2 3">Bristol N2</strain>
    </source>
</reference>
<dbReference type="GeneID" id="183436"/>
<evidence type="ECO:0000313" key="3">
    <source>
        <dbReference type="Proteomes" id="UP000001940"/>
    </source>
</evidence>
<dbReference type="AlphaFoldDB" id="O44142"/>
<dbReference type="EMBL" id="BX284604">
    <property type="protein sequence ID" value="CCD67233.2"/>
    <property type="molecule type" value="Genomic_DNA"/>
</dbReference>
<dbReference type="AGR" id="WB:WBGene00016637"/>
<protein>
    <submittedName>
        <fullName evidence="2">8 kDa glycoprotein</fullName>
    </submittedName>
</protein>
<dbReference type="CTD" id="183436"/>
<keyword evidence="3" id="KW-1185">Reference proteome</keyword>
<organism evidence="2 3">
    <name type="scientific">Caenorhabditis elegans</name>
    <dbReference type="NCBI Taxonomy" id="6239"/>
    <lineage>
        <taxon>Eukaryota</taxon>
        <taxon>Metazoa</taxon>
        <taxon>Ecdysozoa</taxon>
        <taxon>Nematoda</taxon>
        <taxon>Chromadorea</taxon>
        <taxon>Rhabditida</taxon>
        <taxon>Rhabditina</taxon>
        <taxon>Rhabditomorpha</taxon>
        <taxon>Rhabditoidea</taxon>
        <taxon>Rhabditidae</taxon>
        <taxon>Peloderinae</taxon>
        <taxon>Caenorhabditis</taxon>
    </lineage>
</organism>
<dbReference type="KEGG" id="cel:CELE_C44B12.3"/>
<feature type="chain" id="PRO_5004158399" evidence="1">
    <location>
        <begin position="19"/>
        <end position="86"/>
    </location>
</feature>
<evidence type="ECO:0000313" key="2">
    <source>
        <dbReference type="EMBL" id="CCD67233.2"/>
    </source>
</evidence>
<dbReference type="FunCoup" id="O44142">
    <property type="interactions" value="226"/>
</dbReference>
<dbReference type="PaxDb" id="6239-C44B12.3"/>
<dbReference type="HOGENOM" id="CLU_2499943_0_0_1"/>
<feature type="signal peptide" evidence="1">
    <location>
        <begin position="1"/>
        <end position="18"/>
    </location>
</feature>
<dbReference type="InParanoid" id="O44142"/>
<dbReference type="UCSC" id="C44B12.3">
    <property type="organism name" value="c. elegans"/>
</dbReference>
<dbReference type="Bgee" id="WBGene00016637">
    <property type="expression patterns" value="Expressed in adult organism and 3 other cell types or tissues"/>
</dbReference>
<gene>
    <name evidence="2 4" type="ORF">C44B12.3</name>
    <name evidence="2" type="ORF">CELE_C44B12.3</name>
</gene>
<dbReference type="RefSeq" id="NP_500038.4">
    <property type="nucleotide sequence ID" value="NM_067637.4"/>
</dbReference>
<evidence type="ECO:0000313" key="4">
    <source>
        <dbReference type="WormBase" id="C44B12.3"/>
    </source>
</evidence>
<sequence length="86" mass="10091">MLKQLFVLVGLLVVFSAAEESDHHFLQSMIKFGIDKKWAQMISGIEEKHEKDKALLEKKYNDELAAVDKSIPPEQYKHMMDWYRHG</sequence>
<name>O44142_CAEEL</name>
<proteinExistence type="predicted"/>
<evidence type="ECO:0000256" key="1">
    <source>
        <dbReference type="SAM" id="SignalP"/>
    </source>
</evidence>
<accession>O44142</accession>
<dbReference type="SMR" id="O44142"/>